<protein>
    <recommendedName>
        <fullName evidence="4">MIF4G domain-containing protein</fullName>
    </recommendedName>
</protein>
<evidence type="ECO:0000256" key="1">
    <source>
        <dbReference type="SAM" id="MobiDB-lite"/>
    </source>
</evidence>
<feature type="region of interest" description="Disordered" evidence="1">
    <location>
        <begin position="123"/>
        <end position="154"/>
    </location>
</feature>
<feature type="compositionally biased region" description="Low complexity" evidence="1">
    <location>
        <begin position="18"/>
        <end position="32"/>
    </location>
</feature>
<dbReference type="Proteomes" id="UP001321473">
    <property type="component" value="Unassembled WGS sequence"/>
</dbReference>
<name>A0AAQ4F659_AMBAM</name>
<evidence type="ECO:0000313" key="2">
    <source>
        <dbReference type="EMBL" id="KAK8782138.1"/>
    </source>
</evidence>
<comment type="caution">
    <text evidence="2">The sequence shown here is derived from an EMBL/GenBank/DDBJ whole genome shotgun (WGS) entry which is preliminary data.</text>
</comment>
<dbReference type="Gene3D" id="1.25.40.180">
    <property type="match status" value="1"/>
</dbReference>
<dbReference type="EMBL" id="JARKHS020006994">
    <property type="protein sequence ID" value="KAK8782138.1"/>
    <property type="molecule type" value="Genomic_DNA"/>
</dbReference>
<gene>
    <name evidence="2" type="ORF">V5799_016521</name>
</gene>
<reference evidence="2 3" key="1">
    <citation type="journal article" date="2023" name="Arcadia Sci">
        <title>De novo assembly of a long-read Amblyomma americanum tick genome.</title>
        <authorList>
            <person name="Chou S."/>
            <person name="Poskanzer K.E."/>
            <person name="Rollins M."/>
            <person name="Thuy-Boun P.S."/>
        </authorList>
    </citation>
    <scope>NUCLEOTIDE SEQUENCE [LARGE SCALE GENOMIC DNA]</scope>
    <source>
        <strain evidence="2">F_SG_1</strain>
        <tissue evidence="2">Salivary glands</tissue>
    </source>
</reference>
<feature type="region of interest" description="Disordered" evidence="1">
    <location>
        <begin position="1"/>
        <end position="109"/>
    </location>
</feature>
<feature type="compositionally biased region" description="Basic and acidic residues" evidence="1">
    <location>
        <begin position="1"/>
        <end position="11"/>
    </location>
</feature>
<proteinExistence type="predicted"/>
<evidence type="ECO:0008006" key="4">
    <source>
        <dbReference type="Google" id="ProtNLM"/>
    </source>
</evidence>
<keyword evidence="3" id="KW-1185">Reference proteome</keyword>
<organism evidence="2 3">
    <name type="scientific">Amblyomma americanum</name>
    <name type="common">Lone star tick</name>
    <dbReference type="NCBI Taxonomy" id="6943"/>
    <lineage>
        <taxon>Eukaryota</taxon>
        <taxon>Metazoa</taxon>
        <taxon>Ecdysozoa</taxon>
        <taxon>Arthropoda</taxon>
        <taxon>Chelicerata</taxon>
        <taxon>Arachnida</taxon>
        <taxon>Acari</taxon>
        <taxon>Parasitiformes</taxon>
        <taxon>Ixodida</taxon>
        <taxon>Ixodoidea</taxon>
        <taxon>Ixodidae</taxon>
        <taxon>Amblyomminae</taxon>
        <taxon>Amblyomma</taxon>
    </lineage>
</organism>
<accession>A0AAQ4F659</accession>
<feature type="non-terminal residue" evidence="2">
    <location>
        <position position="383"/>
    </location>
</feature>
<evidence type="ECO:0000313" key="3">
    <source>
        <dbReference type="Proteomes" id="UP001321473"/>
    </source>
</evidence>
<sequence>MQPDASNREQHGTSAVNGAVGAPRALAVAAWPKPRRTVRPKPPSAAADTIGLSSNASAQPEDAEGRSRLHETQGSSLVKSPWKQIHGQEKGGGDVAPDDTPNPNQVLNQDHGERMRLDNALEEEHTQAPSLSQSLERRFQKTVAGDASTEKTSLGLRRTSGKGSFLYYMNKALDKCRRQIARNSGDTQYTGAAAVDPDEDDDVGGPVGVPNEGVGVYLYLDSGELPQETADYWTLIRKAMQDQEMTEEELRRLAELILDKGSRDVTCASKAAGICTVIFGRQQGQDFLYTLLDECRCWYNEREEKLPRATCLVDLHLIHEKGPRVRVWTAFVAFIVHTLVALARRDRSPPDEFTLAPMFHLTLLLCDCLQLMLHSHAVNVKTE</sequence>
<dbReference type="AlphaFoldDB" id="A0AAQ4F659"/>